<keyword evidence="1" id="KW-0175">Coiled coil</keyword>
<dbReference type="Gene3D" id="1.25.40.10">
    <property type="entry name" value="Tetratricopeptide repeat domain"/>
    <property type="match status" value="1"/>
</dbReference>
<evidence type="ECO:0000313" key="5">
    <source>
        <dbReference type="Proteomes" id="UP001595953"/>
    </source>
</evidence>
<feature type="chain" id="PRO_5046792099" description="Tetratricopeptide repeat-containing protein" evidence="3">
    <location>
        <begin position="21"/>
        <end position="563"/>
    </location>
</feature>
<keyword evidence="2" id="KW-0812">Transmembrane</keyword>
<reference evidence="5" key="1">
    <citation type="journal article" date="2019" name="Int. J. Syst. Evol. Microbiol.">
        <title>The Global Catalogue of Microorganisms (GCM) 10K type strain sequencing project: providing services to taxonomists for standard genome sequencing and annotation.</title>
        <authorList>
            <consortium name="The Broad Institute Genomics Platform"/>
            <consortium name="The Broad Institute Genome Sequencing Center for Infectious Disease"/>
            <person name="Wu L."/>
            <person name="Ma J."/>
        </authorList>
    </citation>
    <scope>NUCLEOTIDE SEQUENCE [LARGE SCALE GENOMIC DNA]</scope>
    <source>
        <strain evidence="5">CCUG 63682</strain>
    </source>
</reference>
<evidence type="ECO:0000256" key="2">
    <source>
        <dbReference type="SAM" id="Phobius"/>
    </source>
</evidence>
<dbReference type="EMBL" id="JBHSGP010000013">
    <property type="protein sequence ID" value="MFC4722187.1"/>
    <property type="molecule type" value="Genomic_DNA"/>
</dbReference>
<feature type="coiled-coil region" evidence="1">
    <location>
        <begin position="402"/>
        <end position="462"/>
    </location>
</feature>
<dbReference type="InterPro" id="IPR011990">
    <property type="entry name" value="TPR-like_helical_dom_sf"/>
</dbReference>
<feature type="transmembrane region" description="Helical" evidence="2">
    <location>
        <begin position="375"/>
        <end position="394"/>
    </location>
</feature>
<keyword evidence="3" id="KW-0732">Signal</keyword>
<evidence type="ECO:0000256" key="3">
    <source>
        <dbReference type="SAM" id="SignalP"/>
    </source>
</evidence>
<keyword evidence="2" id="KW-0472">Membrane</keyword>
<dbReference type="InterPro" id="IPR016032">
    <property type="entry name" value="Sig_transdc_resp-reg_C-effctor"/>
</dbReference>
<sequence>MKRFKIFIICILCSAFIMHAQQKLSSKEAKVKYNELKQVIKSKNLTFSDEDYWQYYFQLTDLIQKVTDDPVLVLEFYRNMGFNFRHLGLLKESINEYNRFFKFYKNNEQFLTDSQKSDFLYYRSGAYGYLADVYAKALYLDSASITHKKNIKLTEHHQDIRYASALNNYGLFFYWTKKELDSALIYFTKAYDVANGAFPDDHLVGSIRDNIADVHVELGKLESANSLYQLNFEFYKNSKTDVYEGIDSRRLISAGVQFIRTSIDLGQLDNIESILNQMQKILKDTTLTKRHYPISRLHYLQIKERVLMAQNEPQKAYEISKKVKQLSDSLTQIDNANKNAIKNSISEITFQRLKSKHLIEKQQKENQIKNQRLKLWIITISSISILGFILSLFVRRKQQLIIARNQQQIAVLQNEKLNSEIESKQRDLSDFAINLTQNQEWARELAEKLSQLKTTKGRERKKLFEAFEKDVQNKITFDVDTKAFYQKLDKLSDAFYSVLHAKYPNLSKTEKRLCSLIRLKIDSHEIATLQNITLSSLNTSRYRLRKKLKLSKDVDLDDFIQNL</sequence>
<dbReference type="Pfam" id="PF13424">
    <property type="entry name" value="TPR_12"/>
    <property type="match status" value="1"/>
</dbReference>
<evidence type="ECO:0000256" key="1">
    <source>
        <dbReference type="SAM" id="Coils"/>
    </source>
</evidence>
<feature type="signal peptide" evidence="3">
    <location>
        <begin position="1"/>
        <end position="20"/>
    </location>
</feature>
<evidence type="ECO:0008006" key="6">
    <source>
        <dbReference type="Google" id="ProtNLM"/>
    </source>
</evidence>
<comment type="caution">
    <text evidence="4">The sequence shown here is derived from an EMBL/GenBank/DDBJ whole genome shotgun (WGS) entry which is preliminary data.</text>
</comment>
<proteinExistence type="predicted"/>
<protein>
    <recommendedName>
        <fullName evidence="6">Tetratricopeptide repeat-containing protein</fullName>
    </recommendedName>
</protein>
<keyword evidence="5" id="KW-1185">Reference proteome</keyword>
<name>A0ABV9N1T2_9FLAO</name>
<keyword evidence="2" id="KW-1133">Transmembrane helix</keyword>
<gene>
    <name evidence="4" type="ORF">ACFO5O_07635</name>
</gene>
<organism evidence="4 5">
    <name type="scientific">Geojedonia litorea</name>
    <dbReference type="NCBI Taxonomy" id="1268269"/>
    <lineage>
        <taxon>Bacteria</taxon>
        <taxon>Pseudomonadati</taxon>
        <taxon>Bacteroidota</taxon>
        <taxon>Flavobacteriia</taxon>
        <taxon>Flavobacteriales</taxon>
        <taxon>Flavobacteriaceae</taxon>
        <taxon>Geojedonia</taxon>
    </lineage>
</organism>
<dbReference type="RefSeq" id="WP_387962495.1">
    <property type="nucleotide sequence ID" value="NZ_JBHSGP010000013.1"/>
</dbReference>
<dbReference type="SUPFAM" id="SSF48452">
    <property type="entry name" value="TPR-like"/>
    <property type="match status" value="1"/>
</dbReference>
<dbReference type="Proteomes" id="UP001595953">
    <property type="component" value="Unassembled WGS sequence"/>
</dbReference>
<evidence type="ECO:0000313" key="4">
    <source>
        <dbReference type="EMBL" id="MFC4722187.1"/>
    </source>
</evidence>
<dbReference type="SUPFAM" id="SSF46894">
    <property type="entry name" value="C-terminal effector domain of the bipartite response regulators"/>
    <property type="match status" value="1"/>
</dbReference>
<accession>A0ABV9N1T2</accession>